<evidence type="ECO:0000256" key="3">
    <source>
        <dbReference type="ARBA" id="ARBA00022729"/>
    </source>
</evidence>
<dbReference type="Gene3D" id="1.20.58.1040">
    <property type="match status" value="1"/>
</dbReference>
<keyword evidence="2" id="KW-0336">GPI-anchor</keyword>
<evidence type="ECO:0000256" key="2">
    <source>
        <dbReference type="ARBA" id="ARBA00022622"/>
    </source>
</evidence>
<sequence length="140" mass="15133">MESVSRVSFLLLATVVFHLISSTTVVVEARDVGEGDGSTESKKWCVPKNGVSDDDLQKNLDMACGQKDVDCGPIQAGAACSEAVDPRSRAAFAMNSYYRKHETEPGSCDFRGTAEVMATANIFEELDKERSVMSEGFALL</sequence>
<feature type="signal peptide" evidence="4">
    <location>
        <begin position="1"/>
        <end position="29"/>
    </location>
</feature>
<keyword evidence="3 4" id="KW-0732">Signal</keyword>
<comment type="subcellular location">
    <subcellularLocation>
        <location evidence="1">Cell membrane</location>
        <topology evidence="1">Lipid-anchor</topology>
        <topology evidence="1">GPI-anchor</topology>
    </subcellularLocation>
</comment>
<dbReference type="Proteomes" id="UP001396334">
    <property type="component" value="Unassembled WGS sequence"/>
</dbReference>
<name>A0ABR2A562_9ROSI</name>
<keyword evidence="2" id="KW-0472">Membrane</keyword>
<keyword evidence="7" id="KW-1185">Reference proteome</keyword>
<dbReference type="Pfam" id="PF07983">
    <property type="entry name" value="X8"/>
    <property type="match status" value="1"/>
</dbReference>
<comment type="caution">
    <text evidence="6">The sequence shown here is derived from an EMBL/GenBank/DDBJ whole genome shotgun (WGS) entry which is preliminary data.</text>
</comment>
<dbReference type="SMART" id="SM00768">
    <property type="entry name" value="X8"/>
    <property type="match status" value="1"/>
</dbReference>
<dbReference type="EMBL" id="JBBPBN010000359">
    <property type="protein sequence ID" value="KAK8488169.1"/>
    <property type="molecule type" value="Genomic_DNA"/>
</dbReference>
<dbReference type="PANTHER" id="PTHR31044:SF52">
    <property type="entry name" value="OS01G0631500 PROTEIN"/>
    <property type="match status" value="1"/>
</dbReference>
<dbReference type="InterPro" id="IPR012946">
    <property type="entry name" value="X8"/>
</dbReference>
<reference evidence="6 7" key="1">
    <citation type="journal article" date="2024" name="G3 (Bethesda)">
        <title>Genome assembly of Hibiscus sabdariffa L. provides insights into metabolisms of medicinal natural products.</title>
        <authorList>
            <person name="Kim T."/>
        </authorList>
    </citation>
    <scope>NUCLEOTIDE SEQUENCE [LARGE SCALE GENOMIC DNA]</scope>
    <source>
        <strain evidence="6">TK-2024</strain>
        <tissue evidence="6">Old leaves</tissue>
    </source>
</reference>
<dbReference type="InterPro" id="IPR044788">
    <property type="entry name" value="X8_dom_prot"/>
</dbReference>
<evidence type="ECO:0000313" key="6">
    <source>
        <dbReference type="EMBL" id="KAK8488169.1"/>
    </source>
</evidence>
<evidence type="ECO:0000313" key="7">
    <source>
        <dbReference type="Proteomes" id="UP001396334"/>
    </source>
</evidence>
<keyword evidence="2" id="KW-0325">Glycoprotein</keyword>
<dbReference type="PANTHER" id="PTHR31044">
    <property type="entry name" value="BETA-1,3 GLUCANASE"/>
    <property type="match status" value="1"/>
</dbReference>
<protein>
    <recommendedName>
        <fullName evidence="5">X8 domain-containing protein</fullName>
    </recommendedName>
</protein>
<organism evidence="6 7">
    <name type="scientific">Hibiscus sabdariffa</name>
    <name type="common">roselle</name>
    <dbReference type="NCBI Taxonomy" id="183260"/>
    <lineage>
        <taxon>Eukaryota</taxon>
        <taxon>Viridiplantae</taxon>
        <taxon>Streptophyta</taxon>
        <taxon>Embryophyta</taxon>
        <taxon>Tracheophyta</taxon>
        <taxon>Spermatophyta</taxon>
        <taxon>Magnoliopsida</taxon>
        <taxon>eudicotyledons</taxon>
        <taxon>Gunneridae</taxon>
        <taxon>Pentapetalae</taxon>
        <taxon>rosids</taxon>
        <taxon>malvids</taxon>
        <taxon>Malvales</taxon>
        <taxon>Malvaceae</taxon>
        <taxon>Malvoideae</taxon>
        <taxon>Hibiscus</taxon>
    </lineage>
</organism>
<gene>
    <name evidence="6" type="ORF">V6N11_073216</name>
</gene>
<keyword evidence="2" id="KW-0449">Lipoprotein</keyword>
<feature type="chain" id="PRO_5047052886" description="X8 domain-containing protein" evidence="4">
    <location>
        <begin position="30"/>
        <end position="140"/>
    </location>
</feature>
<feature type="domain" description="X8" evidence="5">
    <location>
        <begin position="43"/>
        <end position="123"/>
    </location>
</feature>
<evidence type="ECO:0000256" key="4">
    <source>
        <dbReference type="SAM" id="SignalP"/>
    </source>
</evidence>
<evidence type="ECO:0000256" key="1">
    <source>
        <dbReference type="ARBA" id="ARBA00004609"/>
    </source>
</evidence>
<evidence type="ECO:0000259" key="5">
    <source>
        <dbReference type="SMART" id="SM00768"/>
    </source>
</evidence>
<proteinExistence type="predicted"/>
<accession>A0ABR2A562</accession>